<dbReference type="RefSeq" id="WP_085010531.1">
    <property type="nucleotide sequence ID" value="NZ_NAAD01000010.1"/>
</dbReference>
<evidence type="ECO:0000256" key="6">
    <source>
        <dbReference type="ARBA" id="ARBA00023014"/>
    </source>
</evidence>
<dbReference type="InterPro" id="IPR036136">
    <property type="entry name" value="Nit/Sulf_reduc_fer-like_dom_sf"/>
</dbReference>
<evidence type="ECO:0000259" key="8">
    <source>
        <dbReference type="Pfam" id="PF03460"/>
    </source>
</evidence>
<dbReference type="GO" id="GO:0046872">
    <property type="term" value="F:metal ion binding"/>
    <property type="evidence" value="ECO:0007669"/>
    <property type="project" value="UniProtKB-KW"/>
</dbReference>
<protein>
    <submittedName>
        <fullName evidence="9">Sulfite reductase</fullName>
    </submittedName>
</protein>
<dbReference type="EMBL" id="NAAD01000010">
    <property type="protein sequence ID" value="ORJ59881.1"/>
    <property type="molecule type" value="Genomic_DNA"/>
</dbReference>
<evidence type="ECO:0000313" key="9">
    <source>
        <dbReference type="EMBL" id="ORJ59881.1"/>
    </source>
</evidence>
<dbReference type="STRING" id="1969733.B5V00_09425"/>
<dbReference type="Gene3D" id="3.90.480.20">
    <property type="match status" value="1"/>
</dbReference>
<evidence type="ECO:0000259" key="7">
    <source>
        <dbReference type="Pfam" id="PF01077"/>
    </source>
</evidence>
<accession>A0A1X0Y3U9</accession>
<keyword evidence="3" id="KW-0479">Metal-binding</keyword>
<dbReference type="PANTHER" id="PTHR43809:SF1">
    <property type="entry name" value="NITRITE REDUCTASE (NADH) LARGE SUBUNIT"/>
    <property type="match status" value="1"/>
</dbReference>
<keyword evidence="2" id="KW-0349">Heme</keyword>
<evidence type="ECO:0000256" key="2">
    <source>
        <dbReference type="ARBA" id="ARBA00022617"/>
    </source>
</evidence>
<evidence type="ECO:0000256" key="1">
    <source>
        <dbReference type="ARBA" id="ARBA00022485"/>
    </source>
</evidence>
<evidence type="ECO:0000256" key="5">
    <source>
        <dbReference type="ARBA" id="ARBA00023004"/>
    </source>
</evidence>
<evidence type="ECO:0000256" key="4">
    <source>
        <dbReference type="ARBA" id="ARBA00023002"/>
    </source>
</evidence>
<gene>
    <name evidence="9" type="ORF">B5V00_09425</name>
</gene>
<dbReference type="InterPro" id="IPR017220">
    <property type="entry name" value="Sulphite_reductase_assimil"/>
</dbReference>
<dbReference type="PANTHER" id="PTHR43809">
    <property type="entry name" value="NITRITE REDUCTASE (NADH) LARGE SUBUNIT"/>
    <property type="match status" value="1"/>
</dbReference>
<sequence>MSEEVPKKDLPARGAIVQRDRQTYGVAPHTPAGIVTPDVLRKIADVAERFEVSQIKLTSAQRIALLGLEEEQLDAVWRDLGIQPGAPLGLCVRSIKVCPGTDWCKRGQQDSLRVGLEVDRRYHGMQLPWKFKMGVSGCANDCAEVCLKDIGLIGTLKGWNLMVGGNGGGLPRLSLRLFQHVPTSEEALVMIDRLVEWFRHQDRKCRLGKLLDEVGEDTLRRVAQGEEK</sequence>
<dbReference type="GO" id="GO:0020037">
    <property type="term" value="F:heme binding"/>
    <property type="evidence" value="ECO:0007669"/>
    <property type="project" value="InterPro"/>
</dbReference>
<dbReference type="InterPro" id="IPR005117">
    <property type="entry name" value="NiRdtase/SiRdtase_haem-b_fer"/>
</dbReference>
<dbReference type="PRINTS" id="PR00397">
    <property type="entry name" value="SIROHAEM"/>
</dbReference>
<dbReference type="SUPFAM" id="SSF55124">
    <property type="entry name" value="Nitrite/Sulfite reductase N-terminal domain-like"/>
    <property type="match status" value="1"/>
</dbReference>
<dbReference type="InterPro" id="IPR006066">
    <property type="entry name" value="NO2/SO3_Rdtase_FeS/sirohaem_BS"/>
</dbReference>
<dbReference type="InterPro" id="IPR052034">
    <property type="entry name" value="NasD-like"/>
</dbReference>
<name>A0A1X0Y3U9_9BACT</name>
<keyword evidence="4" id="KW-0560">Oxidoreductase</keyword>
<dbReference type="SUPFAM" id="SSF56014">
    <property type="entry name" value="Nitrite and sulphite reductase 4Fe-4S domain-like"/>
    <property type="match status" value="1"/>
</dbReference>
<dbReference type="InterPro" id="IPR006067">
    <property type="entry name" value="NO2/SO3_Rdtase_4Fe4S_dom"/>
</dbReference>
<organism evidence="9 10">
    <name type="scientific">Geothermobacter hydrogeniphilus</name>
    <dbReference type="NCBI Taxonomy" id="1969733"/>
    <lineage>
        <taxon>Bacteria</taxon>
        <taxon>Pseudomonadati</taxon>
        <taxon>Thermodesulfobacteriota</taxon>
        <taxon>Desulfuromonadia</taxon>
        <taxon>Desulfuromonadales</taxon>
        <taxon>Geothermobacteraceae</taxon>
        <taxon>Geothermobacter</taxon>
    </lineage>
</organism>
<evidence type="ECO:0000256" key="3">
    <source>
        <dbReference type="ARBA" id="ARBA00022723"/>
    </source>
</evidence>
<evidence type="ECO:0000313" key="10">
    <source>
        <dbReference type="Proteomes" id="UP000193136"/>
    </source>
</evidence>
<feature type="domain" description="Nitrite/sulphite reductase 4Fe-4S" evidence="7">
    <location>
        <begin position="91"/>
        <end position="224"/>
    </location>
</feature>
<dbReference type="InterPro" id="IPR045854">
    <property type="entry name" value="NO2/SO3_Rdtase_4Fe4S_sf"/>
</dbReference>
<dbReference type="Proteomes" id="UP000193136">
    <property type="component" value="Unassembled WGS sequence"/>
</dbReference>
<dbReference type="OrthoDB" id="9768666at2"/>
<keyword evidence="5" id="KW-0408">Iron</keyword>
<reference evidence="9 10" key="1">
    <citation type="submission" date="2017-03" db="EMBL/GenBank/DDBJ databases">
        <title>Genome sequence of Geothermobacter sp. EPR-M, Deep-Sea Iron Reducer.</title>
        <authorList>
            <person name="Tully B."/>
            <person name="Savalia P."/>
            <person name="Abuyen K."/>
            <person name="Baughan C."/>
            <person name="Romero E."/>
            <person name="Ronkowski C."/>
            <person name="Torres B."/>
            <person name="Tremblay J."/>
            <person name="Trujillo A."/>
            <person name="Tyler M."/>
            <person name="Perez-Rodriguez I."/>
            <person name="Amend J."/>
        </authorList>
    </citation>
    <scope>NUCLEOTIDE SEQUENCE [LARGE SCALE GENOMIC DNA]</scope>
    <source>
        <strain evidence="9 10">EPR-M</strain>
    </source>
</reference>
<dbReference type="Gene3D" id="3.30.413.10">
    <property type="entry name" value="Sulfite Reductase Hemoprotein, domain 1"/>
    <property type="match status" value="1"/>
</dbReference>
<dbReference type="GO" id="GO:0051539">
    <property type="term" value="F:4 iron, 4 sulfur cluster binding"/>
    <property type="evidence" value="ECO:0007669"/>
    <property type="project" value="UniProtKB-KW"/>
</dbReference>
<feature type="domain" description="Nitrite/Sulfite reductase ferredoxin-like" evidence="8">
    <location>
        <begin position="17"/>
        <end position="80"/>
    </location>
</feature>
<keyword evidence="10" id="KW-1185">Reference proteome</keyword>
<dbReference type="AlphaFoldDB" id="A0A1X0Y3U9"/>
<dbReference type="GO" id="GO:0016491">
    <property type="term" value="F:oxidoreductase activity"/>
    <property type="evidence" value="ECO:0007669"/>
    <property type="project" value="UniProtKB-KW"/>
</dbReference>
<keyword evidence="1" id="KW-0004">4Fe-4S</keyword>
<proteinExistence type="predicted"/>
<keyword evidence="6" id="KW-0411">Iron-sulfur</keyword>
<dbReference type="PIRSF" id="PIRSF037487">
    <property type="entry name" value="Sulfite_red_assimil"/>
    <property type="match status" value="1"/>
</dbReference>
<dbReference type="Pfam" id="PF03460">
    <property type="entry name" value="NIR_SIR_ferr"/>
    <property type="match status" value="1"/>
</dbReference>
<comment type="caution">
    <text evidence="9">The sequence shown here is derived from an EMBL/GenBank/DDBJ whole genome shotgun (WGS) entry which is preliminary data.</text>
</comment>
<dbReference type="PROSITE" id="PS00365">
    <property type="entry name" value="NIR_SIR"/>
    <property type="match status" value="1"/>
</dbReference>
<dbReference type="Pfam" id="PF01077">
    <property type="entry name" value="NIR_SIR"/>
    <property type="match status" value="1"/>
</dbReference>